<sequence>MHSTPRVLCTAHRKTTLILKLIRKITTLGFKNIELFTQNKVNVIKATFKILKQIHAK</sequence>
<dbReference type="AlphaFoldDB" id="A0A974X7A3"/>
<evidence type="ECO:0000313" key="1">
    <source>
        <dbReference type="EMBL" id="QSW37886.1"/>
    </source>
</evidence>
<gene>
    <name evidence="1" type="ORF">JSR02_00265</name>
</gene>
<name>A0A974X7A3_9PROT</name>
<dbReference type="Proteomes" id="UP000663602">
    <property type="component" value="Chromosome"/>
</dbReference>
<dbReference type="EMBL" id="CP071410">
    <property type="protein sequence ID" value="QSW37886.1"/>
    <property type="molecule type" value="Genomic_DNA"/>
</dbReference>
<organism evidence="1 2">
    <name type="scientific">Candidatus Vidania fulgoroideorum</name>
    <dbReference type="NCBI Taxonomy" id="881286"/>
    <lineage>
        <taxon>Bacteria</taxon>
        <taxon>Pseudomonadati</taxon>
        <taxon>Pseudomonadota</taxon>
        <taxon>Betaproteobacteria</taxon>
        <taxon>Candidatus Vidania</taxon>
    </lineage>
</organism>
<reference evidence="1" key="1">
    <citation type="submission" date="2021-02" db="EMBL/GenBank/DDBJ databases">
        <authorList>
            <person name="Franco D."/>
        </authorList>
    </citation>
    <scope>NUCLEOTIDE SEQUENCE</scope>
    <source>
        <strain evidence="1">DICMUL</strain>
    </source>
</reference>
<evidence type="ECO:0000313" key="2">
    <source>
        <dbReference type="Proteomes" id="UP000663602"/>
    </source>
</evidence>
<reference evidence="1" key="2">
    <citation type="submission" date="2021-03" db="EMBL/GenBank/DDBJ databases">
        <title>Alternative transmission patterns in independently acquired nutritional co-symbionts of Dictyopharidae planthoppers.</title>
        <authorList>
            <person name="Michalik A."/>
            <person name="Lukasik P."/>
        </authorList>
    </citation>
    <scope>NUCLEOTIDE SEQUENCE</scope>
    <source>
        <strain evidence="1">DICMUL</strain>
    </source>
</reference>
<protein>
    <submittedName>
        <fullName evidence="1">Uncharacterized protein</fullName>
    </submittedName>
</protein>
<proteinExistence type="predicted"/>
<accession>A0A974X7A3</accession>